<evidence type="ECO:0000313" key="5">
    <source>
        <dbReference type="EMBL" id="PBD19826.1"/>
    </source>
</evidence>
<dbReference type="PANTHER" id="PTHR46796">
    <property type="entry name" value="HTH-TYPE TRANSCRIPTIONAL ACTIVATOR RHAS-RELATED"/>
    <property type="match status" value="1"/>
</dbReference>
<dbReference type="InterPro" id="IPR018062">
    <property type="entry name" value="HTH_AraC-typ_CS"/>
</dbReference>
<dbReference type="PANTHER" id="PTHR46796:SF12">
    <property type="entry name" value="HTH-TYPE DNA-BINDING TRANSCRIPTIONAL ACTIVATOR EUTR"/>
    <property type="match status" value="1"/>
</dbReference>
<dbReference type="InterPro" id="IPR018060">
    <property type="entry name" value="HTH_AraC"/>
</dbReference>
<gene>
    <name evidence="5" type="ORF">CLG85_07360</name>
</gene>
<dbReference type="PROSITE" id="PS01124">
    <property type="entry name" value="HTH_ARAC_FAMILY_2"/>
    <property type="match status" value="1"/>
</dbReference>
<dbReference type="GO" id="GO:0003700">
    <property type="term" value="F:DNA-binding transcription factor activity"/>
    <property type="evidence" value="ECO:0007669"/>
    <property type="project" value="InterPro"/>
</dbReference>
<protein>
    <submittedName>
        <fullName evidence="5">AraC family transcriptional regulator</fullName>
    </submittedName>
</protein>
<dbReference type="Pfam" id="PF14525">
    <property type="entry name" value="AraC_binding_2"/>
    <property type="match status" value="1"/>
</dbReference>
<keyword evidence="2" id="KW-0238">DNA-binding</keyword>
<dbReference type="OrthoDB" id="9802263at2"/>
<accession>A0A2A3JXA0</accession>
<dbReference type="AlphaFoldDB" id="A0A2A3JXA0"/>
<comment type="caution">
    <text evidence="5">The sequence shown here is derived from an EMBL/GenBank/DDBJ whole genome shotgun (WGS) entry which is preliminary data.</text>
</comment>
<feature type="domain" description="HTH araC/xylS-type" evidence="4">
    <location>
        <begin position="259"/>
        <end position="359"/>
    </location>
</feature>
<dbReference type="PROSITE" id="PS00041">
    <property type="entry name" value="HTH_ARAC_FAMILY_1"/>
    <property type="match status" value="1"/>
</dbReference>
<dbReference type="EMBL" id="NTHN01000091">
    <property type="protein sequence ID" value="PBD19826.1"/>
    <property type="molecule type" value="Genomic_DNA"/>
</dbReference>
<organism evidence="5">
    <name type="scientific">Alloyangia mangrovi</name>
    <dbReference type="NCBI Taxonomy" id="1779329"/>
    <lineage>
        <taxon>Bacteria</taxon>
        <taxon>Pseudomonadati</taxon>
        <taxon>Pseudomonadota</taxon>
        <taxon>Alphaproteobacteria</taxon>
        <taxon>Rhodobacterales</taxon>
        <taxon>Roseobacteraceae</taxon>
        <taxon>Alloyangia</taxon>
    </lineage>
</organism>
<evidence type="ECO:0000256" key="1">
    <source>
        <dbReference type="ARBA" id="ARBA00023015"/>
    </source>
</evidence>
<dbReference type="GO" id="GO:0043565">
    <property type="term" value="F:sequence-specific DNA binding"/>
    <property type="evidence" value="ECO:0007669"/>
    <property type="project" value="InterPro"/>
</dbReference>
<evidence type="ECO:0000256" key="2">
    <source>
        <dbReference type="ARBA" id="ARBA00023125"/>
    </source>
</evidence>
<name>A0A2A3JXA0_9RHOB</name>
<sequence>MVSGVGVSIRGAGRKWPIARARGLMNRPGMPTAAARAAARPADGELLADGDDLEHARALVSGIFVEHRVRGLEAAASRPINIRYCQLDSVALCHFDYGRGVEIHPDPFEEFYLLLAPLSGAAQIRSGAAHHVGSVGSALVLPADEEVSMLWSQQTRKLVLQINRRKLTEKLEAHLGRSLPRSPRFDLAARDLGSETPLVRHAIDGLCALSLMPRGPGRDLMCAAHEDALYTSLLWSHPSDYSAAIRDGAISSACPRSVRRAEAYIEAHLSEPFSIDDVARAAEVSTRALFESFRQFRDLSPMKYVRFRRLQAARDILLRSGPEERVADVAARLGFGHLGRFASDYARRFGETPSETLRKANS</sequence>
<keyword evidence="1" id="KW-0805">Transcription regulation</keyword>
<dbReference type="SUPFAM" id="SSF46689">
    <property type="entry name" value="Homeodomain-like"/>
    <property type="match status" value="2"/>
</dbReference>
<keyword evidence="3" id="KW-0804">Transcription</keyword>
<dbReference type="InterPro" id="IPR009057">
    <property type="entry name" value="Homeodomain-like_sf"/>
</dbReference>
<dbReference type="InterPro" id="IPR050204">
    <property type="entry name" value="AraC_XylS_family_regulators"/>
</dbReference>
<dbReference type="InterPro" id="IPR035418">
    <property type="entry name" value="AraC-bd_2"/>
</dbReference>
<evidence type="ECO:0000256" key="3">
    <source>
        <dbReference type="ARBA" id="ARBA00023163"/>
    </source>
</evidence>
<dbReference type="Gene3D" id="1.10.10.60">
    <property type="entry name" value="Homeodomain-like"/>
    <property type="match status" value="1"/>
</dbReference>
<proteinExistence type="predicted"/>
<dbReference type="Pfam" id="PF12833">
    <property type="entry name" value="HTH_18"/>
    <property type="match status" value="1"/>
</dbReference>
<dbReference type="SMART" id="SM00342">
    <property type="entry name" value="HTH_ARAC"/>
    <property type="match status" value="1"/>
</dbReference>
<evidence type="ECO:0000259" key="4">
    <source>
        <dbReference type="PROSITE" id="PS01124"/>
    </source>
</evidence>
<reference evidence="5" key="1">
    <citation type="submission" date="2017-09" db="EMBL/GenBank/DDBJ databases">
        <title>Yangia sp. SAOS 153D whole genome sequencing.</title>
        <authorList>
            <person name="Verma A."/>
            <person name="Krishnamurthi S."/>
        </authorList>
    </citation>
    <scope>NUCLEOTIDE SEQUENCE [LARGE SCALE GENOMIC DNA]</scope>
    <source>
        <strain evidence="5">SAOS 153D</strain>
    </source>
</reference>